<evidence type="ECO:0000313" key="1">
    <source>
        <dbReference type="EMBL" id="MQM28858.1"/>
    </source>
</evidence>
<dbReference type="Proteomes" id="UP000477750">
    <property type="component" value="Unassembled WGS sequence"/>
</dbReference>
<accession>A0A6L5GGL6</accession>
<reference evidence="1 2" key="1">
    <citation type="submission" date="2019-10" db="EMBL/GenBank/DDBJ databases">
        <title>Glycomyces albidus sp. nov., a novel actinomycete isolated from rhizosphere soil of wheat (Triticum aestivum L.).</title>
        <authorList>
            <person name="Qian L."/>
        </authorList>
    </citation>
    <scope>NUCLEOTIDE SEQUENCE [LARGE SCALE GENOMIC DNA]</scope>
    <source>
        <strain evidence="1 2">NEAU-7082</strain>
    </source>
</reference>
<evidence type="ECO:0000313" key="2">
    <source>
        <dbReference type="Proteomes" id="UP000477750"/>
    </source>
</evidence>
<dbReference type="AlphaFoldDB" id="A0A6L5GGL6"/>
<dbReference type="RefSeq" id="WP_153027938.1">
    <property type="nucleotide sequence ID" value="NZ_WIAO01000062.1"/>
</dbReference>
<proteinExistence type="predicted"/>
<protein>
    <submittedName>
        <fullName evidence="1">Uncharacterized protein</fullName>
    </submittedName>
</protein>
<name>A0A6L5GGL6_9ACTN</name>
<organism evidence="1 2">
    <name type="scientific">Glycomyces albidus</name>
    <dbReference type="NCBI Taxonomy" id="2656774"/>
    <lineage>
        <taxon>Bacteria</taxon>
        <taxon>Bacillati</taxon>
        <taxon>Actinomycetota</taxon>
        <taxon>Actinomycetes</taxon>
        <taxon>Glycomycetales</taxon>
        <taxon>Glycomycetaceae</taxon>
        <taxon>Glycomyces</taxon>
    </lineage>
</organism>
<keyword evidence="2" id="KW-1185">Reference proteome</keyword>
<sequence>MLTLARSLDNIQDDLDICGYTLLRAKPQINALTDAATGFGAHIGAKSMGVKLLEAADSGDWLARHTENLTDSDLLEYFALGCLTPATFGGATYL</sequence>
<comment type="caution">
    <text evidence="1">The sequence shown here is derived from an EMBL/GenBank/DDBJ whole genome shotgun (WGS) entry which is preliminary data.</text>
</comment>
<dbReference type="EMBL" id="WIAO01000062">
    <property type="protein sequence ID" value="MQM28858.1"/>
    <property type="molecule type" value="Genomic_DNA"/>
</dbReference>
<gene>
    <name evidence="1" type="ORF">GFD30_25330</name>
</gene>